<accession>A0A6J4N630</accession>
<proteinExistence type="predicted"/>
<name>A0A6J4N630_9CHLR</name>
<protein>
    <submittedName>
        <fullName evidence="1">Uncharacterized protein</fullName>
    </submittedName>
</protein>
<dbReference type="EMBL" id="CADCTR010003023">
    <property type="protein sequence ID" value="CAA9378723.1"/>
    <property type="molecule type" value="Genomic_DNA"/>
</dbReference>
<reference evidence="1" key="1">
    <citation type="submission" date="2020-02" db="EMBL/GenBank/DDBJ databases">
        <authorList>
            <person name="Meier V. D."/>
        </authorList>
    </citation>
    <scope>NUCLEOTIDE SEQUENCE</scope>
    <source>
        <strain evidence="1">AVDCRST_MAG93</strain>
    </source>
</reference>
<dbReference type="AlphaFoldDB" id="A0A6J4N630"/>
<gene>
    <name evidence="1" type="ORF">AVDCRST_MAG93-9014</name>
</gene>
<sequence>MVLNLSLFNNSVTTLLDHLTNYYGEEATLETYLICARVKSSRIPGGSGINWIVSPGGEELAGGLLREVLKAVEANGDGDGQN</sequence>
<evidence type="ECO:0000313" key="1">
    <source>
        <dbReference type="EMBL" id="CAA9378723.1"/>
    </source>
</evidence>
<organism evidence="1">
    <name type="scientific">uncultured Chloroflexia bacterium</name>
    <dbReference type="NCBI Taxonomy" id="1672391"/>
    <lineage>
        <taxon>Bacteria</taxon>
        <taxon>Bacillati</taxon>
        <taxon>Chloroflexota</taxon>
        <taxon>Chloroflexia</taxon>
        <taxon>environmental samples</taxon>
    </lineage>
</organism>